<dbReference type="InterPro" id="IPR002491">
    <property type="entry name" value="ABC_transptr_periplasmic_BD"/>
</dbReference>
<dbReference type="RefSeq" id="WP_119367155.1">
    <property type="nucleotide sequence ID" value="NZ_QXDJ01000003.1"/>
</dbReference>
<dbReference type="Gene3D" id="3.40.50.1980">
    <property type="entry name" value="Nitrogenase molybdenum iron protein domain"/>
    <property type="match status" value="2"/>
</dbReference>
<name>A0A399IMX3_9CLOT</name>
<protein>
    <submittedName>
        <fullName evidence="3">ABC transporter substrate-binding protein</fullName>
    </submittedName>
</protein>
<dbReference type="Pfam" id="PF01497">
    <property type="entry name" value="Peripla_BP_2"/>
    <property type="match status" value="1"/>
</dbReference>
<dbReference type="AlphaFoldDB" id="A0A399IMX3"/>
<sequence>MKKISRKLICLLISIITVFCLVGCGGVAAKKEDVAKDAPKTKTYTDMAGRQVTLSTDIKKIVTLRYMDTNILAAILGTDIDKKVISVGQDLKANDMDMYNKYSQTFDMSKIVECGSVYDDSVSSEKLLELDPDIIIVDYAFIEKGSVKKLMEAGLPVVVIDGDGSNSKNDPLYSMLNSMAMLGEMLGYKQKTDEMVSYARGKIDNLLKITSDAAKQNAKKPSVYFELGNVTPGEIGTTRGDTTSGLGALLKRLGAENIGEGHGMDALNPEIVLTSDPDMIMIGGANWNPTSNIMRFGYFMNEEDSKKHLEEYTKRAGWSDLSAIKNGRLYGFHFNYAKYPYGFAMIEYISKKLWPEQFKNVDPNADLKEFFSKYMPIEYSGVFFEDWK</sequence>
<comment type="similarity">
    <text evidence="1">Belongs to the bacterial solute-binding protein 8 family.</text>
</comment>
<organism evidence="3 4">
    <name type="scientific">Clostridium chromiireducens</name>
    <dbReference type="NCBI Taxonomy" id="225345"/>
    <lineage>
        <taxon>Bacteria</taxon>
        <taxon>Bacillati</taxon>
        <taxon>Bacillota</taxon>
        <taxon>Clostridia</taxon>
        <taxon>Eubacteriales</taxon>
        <taxon>Clostridiaceae</taxon>
        <taxon>Clostridium</taxon>
    </lineage>
</organism>
<dbReference type="InterPro" id="IPR050902">
    <property type="entry name" value="ABC_Transporter_SBP"/>
</dbReference>
<evidence type="ECO:0000313" key="4">
    <source>
        <dbReference type="Proteomes" id="UP000265930"/>
    </source>
</evidence>
<dbReference type="SUPFAM" id="SSF53807">
    <property type="entry name" value="Helical backbone' metal receptor"/>
    <property type="match status" value="1"/>
</dbReference>
<dbReference type="Proteomes" id="UP000265930">
    <property type="component" value="Unassembled WGS sequence"/>
</dbReference>
<evidence type="ECO:0000259" key="2">
    <source>
        <dbReference type="PROSITE" id="PS50983"/>
    </source>
</evidence>
<dbReference type="PANTHER" id="PTHR30535:SF34">
    <property type="entry name" value="MOLYBDATE-BINDING PROTEIN MOLA"/>
    <property type="match status" value="1"/>
</dbReference>
<comment type="caution">
    <text evidence="3">The sequence shown here is derived from an EMBL/GenBank/DDBJ whole genome shotgun (WGS) entry which is preliminary data.</text>
</comment>
<gene>
    <name evidence="3" type="ORF">D2A34_14710</name>
</gene>
<dbReference type="EMBL" id="QXDJ01000003">
    <property type="protein sequence ID" value="RII34393.1"/>
    <property type="molecule type" value="Genomic_DNA"/>
</dbReference>
<accession>A0A399IMX3</accession>
<feature type="domain" description="Fe/B12 periplasmic-binding" evidence="2">
    <location>
        <begin position="60"/>
        <end position="361"/>
    </location>
</feature>
<dbReference type="PROSITE" id="PS50983">
    <property type="entry name" value="FE_B12_PBP"/>
    <property type="match status" value="1"/>
</dbReference>
<dbReference type="PANTHER" id="PTHR30535">
    <property type="entry name" value="VITAMIN B12-BINDING PROTEIN"/>
    <property type="match status" value="1"/>
</dbReference>
<proteinExistence type="inferred from homology"/>
<reference evidence="3 4" key="1">
    <citation type="submission" date="2018-08" db="EMBL/GenBank/DDBJ databases">
        <title>Genome of Clostridium chromiireducens C1, DSM12136.</title>
        <authorList>
            <person name="Xing M."/>
            <person name="Wei Y."/>
            <person name="Ang E.L."/>
            <person name="Zhao H."/>
            <person name="Zhang Y."/>
        </authorList>
    </citation>
    <scope>NUCLEOTIDE SEQUENCE [LARGE SCALE GENOMIC DNA]</scope>
    <source>
        <strain evidence="3 4">C1</strain>
    </source>
</reference>
<evidence type="ECO:0000256" key="1">
    <source>
        <dbReference type="ARBA" id="ARBA00008814"/>
    </source>
</evidence>
<evidence type="ECO:0000313" key="3">
    <source>
        <dbReference type="EMBL" id="RII34393.1"/>
    </source>
</evidence>